<comment type="caution">
    <text evidence="1">The sequence shown here is derived from an EMBL/GenBank/DDBJ whole genome shotgun (WGS) entry which is preliminary data.</text>
</comment>
<dbReference type="EMBL" id="QYUN01000002">
    <property type="protein sequence ID" value="RJG06146.1"/>
    <property type="molecule type" value="Genomic_DNA"/>
</dbReference>
<proteinExistence type="predicted"/>
<sequence>MKFDHNGETLTSHKEQQPLVGKRNRLREIVLTPKTATEGPLYLIGYWFMGLPGDEQLFSPALCSSSDDDRYLKNFSRKFVSKHSLDGNFGCREWTYQLYDRDRPFIDVTSYQKDGTYIKEFIGWSRFEDPPKPVIGRHEKTWYCLHECPNSEAPGTIPDIAAWTRKHGFPVPKRPRKQPMFPNADFADYVND</sequence>
<protein>
    <submittedName>
        <fullName evidence="1">Uncharacterized protein</fullName>
    </submittedName>
</protein>
<keyword evidence="2" id="KW-1185">Reference proteome</keyword>
<reference evidence="1 2" key="1">
    <citation type="submission" date="2018-09" db="EMBL/GenBank/DDBJ databases">
        <authorList>
            <person name="Zhu H."/>
        </authorList>
    </citation>
    <scope>NUCLEOTIDE SEQUENCE [LARGE SCALE GENOMIC DNA]</scope>
    <source>
        <strain evidence="1 2">K2R10-39</strain>
    </source>
</reference>
<organism evidence="1 2">
    <name type="scientific">Noviherbaspirillum cavernae</name>
    <dbReference type="NCBI Taxonomy" id="2320862"/>
    <lineage>
        <taxon>Bacteria</taxon>
        <taxon>Pseudomonadati</taxon>
        <taxon>Pseudomonadota</taxon>
        <taxon>Betaproteobacteria</taxon>
        <taxon>Burkholderiales</taxon>
        <taxon>Oxalobacteraceae</taxon>
        <taxon>Noviherbaspirillum</taxon>
    </lineage>
</organism>
<evidence type="ECO:0000313" key="1">
    <source>
        <dbReference type="EMBL" id="RJG06146.1"/>
    </source>
</evidence>
<dbReference type="Proteomes" id="UP000285190">
    <property type="component" value="Unassembled WGS sequence"/>
</dbReference>
<name>A0A418X0X7_9BURK</name>
<dbReference type="AlphaFoldDB" id="A0A418X0X7"/>
<evidence type="ECO:0000313" key="2">
    <source>
        <dbReference type="Proteomes" id="UP000285190"/>
    </source>
</evidence>
<accession>A0A418X0X7</accession>
<gene>
    <name evidence="1" type="ORF">D3870_09130</name>
</gene>